<feature type="binding site" evidence="12">
    <location>
        <position position="331"/>
    </location>
    <ligand>
        <name>[4Fe-4S] cluster</name>
        <dbReference type="ChEBI" id="CHEBI:49883"/>
        <label>2</label>
        <note>4Fe-4S-substrate</note>
    </ligand>
</feature>
<keyword evidence="3 12" id="KW-0949">S-adenosyl-L-methionine</keyword>
<dbReference type="SFLD" id="SFLDS00029">
    <property type="entry name" value="Radical_SAM"/>
    <property type="match status" value="1"/>
</dbReference>
<feature type="binding site" evidence="12">
    <location>
        <begin position="319"/>
        <end position="321"/>
    </location>
    <ligand>
        <name>GTP</name>
        <dbReference type="ChEBI" id="CHEBI:37565"/>
    </ligand>
</feature>
<dbReference type="InterPro" id="IPR000385">
    <property type="entry name" value="MoaA_NifB_PqqE_Fe-S-bd_CS"/>
</dbReference>
<dbReference type="InterPro" id="IPR013483">
    <property type="entry name" value="MoaA"/>
</dbReference>
<evidence type="ECO:0000256" key="11">
    <source>
        <dbReference type="ARBA" id="ARBA00048697"/>
    </source>
</evidence>
<evidence type="ECO:0000256" key="8">
    <source>
        <dbReference type="ARBA" id="ARBA00023134"/>
    </source>
</evidence>
<dbReference type="NCBIfam" id="TIGR02666">
    <property type="entry name" value="moaA"/>
    <property type="match status" value="1"/>
</dbReference>
<feature type="binding site" evidence="12">
    <location>
        <position position="109"/>
    </location>
    <ligand>
        <name>GTP</name>
        <dbReference type="ChEBI" id="CHEBI:37565"/>
    </ligand>
</feature>
<feature type="binding site" evidence="12">
    <location>
        <position position="113"/>
    </location>
    <ligand>
        <name>S-adenosyl-L-methionine</name>
        <dbReference type="ChEBI" id="CHEBI:59789"/>
    </ligand>
</feature>
<dbReference type="InterPro" id="IPR007197">
    <property type="entry name" value="rSAM"/>
</dbReference>
<keyword evidence="6 12" id="KW-0408">Iron</keyword>
<dbReference type="EMBL" id="BAAAQY010000015">
    <property type="protein sequence ID" value="GAA2249390.1"/>
    <property type="molecule type" value="Genomic_DNA"/>
</dbReference>
<dbReference type="SUPFAM" id="SSF102114">
    <property type="entry name" value="Radical SAM enzymes"/>
    <property type="match status" value="1"/>
</dbReference>
<feature type="binding site" evidence="12">
    <location>
        <position position="65"/>
    </location>
    <ligand>
        <name>[4Fe-4S] cluster</name>
        <dbReference type="ChEBI" id="CHEBI:49883"/>
        <label>1</label>
        <note>4Fe-4S-S-AdoMet</note>
    </ligand>
</feature>
<comment type="subunit">
    <text evidence="12">Monomer and homodimer.</text>
</comment>
<dbReference type="InterPro" id="IPR010505">
    <property type="entry name" value="MoaA_twitch"/>
</dbReference>
<keyword evidence="16" id="KW-1185">Reference proteome</keyword>
<evidence type="ECO:0000256" key="5">
    <source>
        <dbReference type="ARBA" id="ARBA00022741"/>
    </source>
</evidence>
<dbReference type="PANTHER" id="PTHR22960:SF0">
    <property type="entry name" value="MOLYBDENUM COFACTOR BIOSYNTHESIS PROTEIN 1"/>
    <property type="match status" value="1"/>
</dbReference>
<feature type="binding site" evidence="12">
    <location>
        <position position="317"/>
    </location>
    <ligand>
        <name>[4Fe-4S] cluster</name>
        <dbReference type="ChEBI" id="CHEBI:49883"/>
        <label>2</label>
        <note>4Fe-4S-substrate</note>
    </ligand>
</feature>
<feature type="binding site" evidence="12">
    <location>
        <position position="235"/>
    </location>
    <ligand>
        <name>S-adenosyl-L-methionine</name>
        <dbReference type="ChEBI" id="CHEBI:59789"/>
    </ligand>
</feature>
<evidence type="ECO:0000256" key="13">
    <source>
        <dbReference type="SAM" id="MobiDB-lite"/>
    </source>
</evidence>
<keyword evidence="9 12" id="KW-0501">Molybdenum cofactor biosynthesis</keyword>
<dbReference type="HAMAP" id="MF_01225_B">
    <property type="entry name" value="MoaA_B"/>
    <property type="match status" value="1"/>
</dbReference>
<feature type="binding site" evidence="12">
    <location>
        <position position="164"/>
    </location>
    <ligand>
        <name>S-adenosyl-L-methionine</name>
        <dbReference type="ChEBI" id="CHEBI:59789"/>
    </ligand>
</feature>
<proteinExistence type="inferred from homology"/>
<dbReference type="EC" id="4.1.99.22" evidence="1 12"/>
<accession>A0ABN3E628</accession>
<dbReference type="CDD" id="cd21117">
    <property type="entry name" value="Twitch_MoaA"/>
    <property type="match status" value="1"/>
</dbReference>
<comment type="cofactor">
    <cofactor evidence="12">
        <name>[4Fe-4S] cluster</name>
        <dbReference type="ChEBI" id="CHEBI:49883"/>
    </cofactor>
    <text evidence="12">Binds 2 [4Fe-4S] clusters. Binds 1 [4Fe-4S] cluster coordinated with 3 cysteines and an exchangeable S-adenosyl-L-methionine and 1 [4Fe-4S] cluster coordinated with 3 cysteines and the GTP-derived substrate.</text>
</comment>
<dbReference type="PANTHER" id="PTHR22960">
    <property type="entry name" value="MOLYBDOPTERIN COFACTOR SYNTHESIS PROTEIN A"/>
    <property type="match status" value="1"/>
</dbReference>
<comment type="catalytic activity">
    <reaction evidence="11 12">
        <text>GTP + AH2 + S-adenosyl-L-methionine = (8S)-3',8-cyclo-7,8-dihydroguanosine 5'-triphosphate + 5'-deoxyadenosine + L-methionine + A + H(+)</text>
        <dbReference type="Rhea" id="RHEA:49576"/>
        <dbReference type="ChEBI" id="CHEBI:13193"/>
        <dbReference type="ChEBI" id="CHEBI:15378"/>
        <dbReference type="ChEBI" id="CHEBI:17319"/>
        <dbReference type="ChEBI" id="CHEBI:17499"/>
        <dbReference type="ChEBI" id="CHEBI:37565"/>
        <dbReference type="ChEBI" id="CHEBI:57844"/>
        <dbReference type="ChEBI" id="CHEBI:59789"/>
        <dbReference type="ChEBI" id="CHEBI:131766"/>
        <dbReference type="EC" id="4.1.99.22"/>
    </reaction>
</comment>
<dbReference type="Pfam" id="PF06463">
    <property type="entry name" value="Mob_synth_C"/>
    <property type="match status" value="1"/>
</dbReference>
<sequence length="387" mass="41082">MSVALGIPGRRPGAPADAGASATTAMATAPRTVVRLPADRPRASALLDRFGRTATDLRISLTDRCNLRCTYCMPAEGLPFLAPPALLSLDEITRLARIAVTEFGVRQIRFTGGEPLLRRDLVDIVRAVASLDPRPEISLTTNAIGLASRAQALADAGLDRVNVSLDSIHPDTFAAITRRPFLDRVLAGIDALGAAGLSHTKINAVLMPGINDHHAVDLLEWALAGGHQLRFIEQMALDADHGWSRDSMITAAEIRARLGERYLLTPDDAPRDGAPAELFQVRALEGSDGGGDGGPGGRMLGLVGIIASVTEPFCSDCRRTRLTAEGAVRSCLFSHVETDLLGPMRAGADDAEVADLWRGAMWDKPAGHQMNEIGFAQPARPMSAIGG</sequence>
<dbReference type="InterPro" id="IPR050105">
    <property type="entry name" value="MoCo_biosynth_MoaA/MoaC"/>
</dbReference>
<reference evidence="15 16" key="1">
    <citation type="journal article" date="2019" name="Int. J. Syst. Evol. Microbiol.">
        <title>The Global Catalogue of Microorganisms (GCM) 10K type strain sequencing project: providing services to taxonomists for standard genome sequencing and annotation.</title>
        <authorList>
            <consortium name="The Broad Institute Genomics Platform"/>
            <consortium name="The Broad Institute Genome Sequencing Center for Infectious Disease"/>
            <person name="Wu L."/>
            <person name="Ma J."/>
        </authorList>
    </citation>
    <scope>NUCLEOTIDE SEQUENCE [LARGE SCALE GENOMIC DNA]</scope>
    <source>
        <strain evidence="15 16">JCM 16117</strain>
    </source>
</reference>
<dbReference type="PROSITE" id="PS01305">
    <property type="entry name" value="MOAA_NIFB_PQQE"/>
    <property type="match status" value="1"/>
</dbReference>
<comment type="function">
    <text evidence="12">Catalyzes the cyclization of GTP to (8S)-3',8-cyclo-7,8-dihydroguanosine 5'-triphosphate.</text>
</comment>
<evidence type="ECO:0000256" key="12">
    <source>
        <dbReference type="HAMAP-Rule" id="MF_01225"/>
    </source>
</evidence>
<organism evidence="15 16">
    <name type="scientific">Herbiconiux moechotypicola</name>
    <dbReference type="NCBI Taxonomy" id="637393"/>
    <lineage>
        <taxon>Bacteria</taxon>
        <taxon>Bacillati</taxon>
        <taxon>Actinomycetota</taxon>
        <taxon>Actinomycetes</taxon>
        <taxon>Micrococcales</taxon>
        <taxon>Microbacteriaceae</taxon>
        <taxon>Herbiconiux</taxon>
    </lineage>
</organism>
<evidence type="ECO:0000256" key="1">
    <source>
        <dbReference type="ARBA" id="ARBA00012167"/>
    </source>
</evidence>
<evidence type="ECO:0000256" key="6">
    <source>
        <dbReference type="ARBA" id="ARBA00023004"/>
    </source>
</evidence>
<dbReference type="SMART" id="SM00729">
    <property type="entry name" value="Elp3"/>
    <property type="match status" value="1"/>
</dbReference>
<dbReference type="RefSeq" id="WP_375163661.1">
    <property type="nucleotide sequence ID" value="NZ_BAAAQY010000015.1"/>
</dbReference>
<comment type="caution">
    <text evidence="15">The sequence shown here is derived from an EMBL/GenBank/DDBJ whole genome shotgun (WGS) entry which is preliminary data.</text>
</comment>
<dbReference type="PROSITE" id="PS51918">
    <property type="entry name" value="RADICAL_SAM"/>
    <property type="match status" value="1"/>
</dbReference>
<dbReference type="SFLD" id="SFLDG01067">
    <property type="entry name" value="SPASM/twitch_domain_containing"/>
    <property type="match status" value="1"/>
</dbReference>
<keyword evidence="2 12" id="KW-0004">4Fe-4S</keyword>
<dbReference type="Pfam" id="PF04055">
    <property type="entry name" value="Radical_SAM"/>
    <property type="match status" value="1"/>
</dbReference>
<comment type="pathway">
    <text evidence="12">Cofactor biosynthesis; molybdopterin biosynthesis.</text>
</comment>
<feature type="binding site" evidence="12">
    <location>
        <position position="69"/>
    </location>
    <ligand>
        <name>[4Fe-4S] cluster</name>
        <dbReference type="ChEBI" id="CHEBI:49883"/>
        <label>1</label>
        <note>4Fe-4S-S-AdoMet</note>
    </ligand>
</feature>
<evidence type="ECO:0000313" key="15">
    <source>
        <dbReference type="EMBL" id="GAA2249390.1"/>
    </source>
</evidence>
<dbReference type="InterPro" id="IPR013785">
    <property type="entry name" value="Aldolase_TIM"/>
</dbReference>
<evidence type="ECO:0000313" key="16">
    <source>
        <dbReference type="Proteomes" id="UP001500929"/>
    </source>
</evidence>
<name>A0ABN3E628_9MICO</name>
<dbReference type="CDD" id="cd01335">
    <property type="entry name" value="Radical_SAM"/>
    <property type="match status" value="1"/>
</dbReference>
<dbReference type="InterPro" id="IPR040064">
    <property type="entry name" value="MoaA-like"/>
</dbReference>
<feature type="region of interest" description="Disordered" evidence="13">
    <location>
        <begin position="1"/>
        <end position="23"/>
    </location>
</feature>
<dbReference type="InterPro" id="IPR058240">
    <property type="entry name" value="rSAM_sf"/>
</dbReference>
<gene>
    <name evidence="12 15" type="primary">moaA</name>
    <name evidence="15" type="ORF">GCM10009851_38730</name>
</gene>
<dbReference type="SFLD" id="SFLDG01386">
    <property type="entry name" value="main_SPASM_domain-containing"/>
    <property type="match status" value="1"/>
</dbReference>
<evidence type="ECO:0000256" key="9">
    <source>
        <dbReference type="ARBA" id="ARBA00023150"/>
    </source>
</evidence>
<feature type="binding site" evidence="12">
    <location>
        <position position="201"/>
    </location>
    <ligand>
        <name>GTP</name>
        <dbReference type="ChEBI" id="CHEBI:37565"/>
    </ligand>
</feature>
<evidence type="ECO:0000256" key="3">
    <source>
        <dbReference type="ARBA" id="ARBA00022691"/>
    </source>
</evidence>
<evidence type="ECO:0000256" key="10">
    <source>
        <dbReference type="ARBA" id="ARBA00023239"/>
    </source>
</evidence>
<feature type="binding site" evidence="12">
    <location>
        <position position="140"/>
    </location>
    <ligand>
        <name>GTP</name>
        <dbReference type="ChEBI" id="CHEBI:37565"/>
    </ligand>
</feature>
<dbReference type="Gene3D" id="3.20.20.70">
    <property type="entry name" value="Aldolase class I"/>
    <property type="match status" value="1"/>
</dbReference>
<feature type="binding site" evidence="12">
    <location>
        <position position="71"/>
    </location>
    <ligand>
        <name>S-adenosyl-L-methionine</name>
        <dbReference type="ChEBI" id="CHEBI:59789"/>
    </ligand>
</feature>
<evidence type="ECO:0000256" key="4">
    <source>
        <dbReference type="ARBA" id="ARBA00022723"/>
    </source>
</evidence>
<keyword evidence="7 12" id="KW-0411">Iron-sulfur</keyword>
<evidence type="ECO:0000256" key="7">
    <source>
        <dbReference type="ARBA" id="ARBA00023014"/>
    </source>
</evidence>
<keyword evidence="4 12" id="KW-0479">Metal-binding</keyword>
<evidence type="ECO:0000256" key="2">
    <source>
        <dbReference type="ARBA" id="ARBA00022485"/>
    </source>
</evidence>
<dbReference type="SFLD" id="SFLDG01383">
    <property type="entry name" value="cyclic_pyranopterin_phosphate"/>
    <property type="match status" value="1"/>
</dbReference>
<comment type="similarity">
    <text evidence="12">Belongs to the radical SAM superfamily. MoaA family.</text>
</comment>
<keyword evidence="5 12" id="KW-0547">Nucleotide-binding</keyword>
<keyword evidence="8 12" id="KW-0342">GTP-binding</keyword>
<feature type="binding site" evidence="12">
    <location>
        <position position="314"/>
    </location>
    <ligand>
        <name>[4Fe-4S] cluster</name>
        <dbReference type="ChEBI" id="CHEBI:49883"/>
        <label>2</label>
        <note>4Fe-4S-substrate</note>
    </ligand>
</feature>
<dbReference type="Proteomes" id="UP001500929">
    <property type="component" value="Unassembled WGS sequence"/>
</dbReference>
<evidence type="ECO:0000259" key="14">
    <source>
        <dbReference type="PROSITE" id="PS51918"/>
    </source>
</evidence>
<dbReference type="InterPro" id="IPR006638">
    <property type="entry name" value="Elp3/MiaA/NifB-like_rSAM"/>
</dbReference>
<feature type="binding site" evidence="12">
    <location>
        <position position="58"/>
    </location>
    <ligand>
        <name>GTP</name>
        <dbReference type="ChEBI" id="CHEBI:37565"/>
    </ligand>
</feature>
<feature type="domain" description="Radical SAM core" evidence="14">
    <location>
        <begin position="49"/>
        <end position="275"/>
    </location>
</feature>
<keyword evidence="10 12" id="KW-0456">Lyase</keyword>
<feature type="binding site" evidence="12">
    <location>
        <position position="72"/>
    </location>
    <ligand>
        <name>[4Fe-4S] cluster</name>
        <dbReference type="ChEBI" id="CHEBI:49883"/>
        <label>1</label>
        <note>4Fe-4S-S-AdoMet</note>
    </ligand>
</feature>
<protein>
    <recommendedName>
        <fullName evidence="1 12">GTP 3',8-cyclase</fullName>
        <ecNumber evidence="1 12">4.1.99.22</ecNumber>
    </recommendedName>
    <alternativeName>
        <fullName evidence="12">Molybdenum cofactor biosynthesis protein A</fullName>
    </alternativeName>
</protein>